<accession>A0A0R3VTH5</accession>
<name>A0A0R3VTH5_TAEAS</name>
<reference evidence="4" key="1">
    <citation type="submission" date="2017-02" db="UniProtKB">
        <authorList>
            <consortium name="WormBaseParasite"/>
        </authorList>
    </citation>
    <scope>IDENTIFICATION</scope>
</reference>
<sequence>MSVTSDGCVSSPPPTPAKETGGEQHHSNNPPFSISFPAFTLLNRRRRITCKFCDLPIGYADIGMTHLEAIRCQKASDCKIASEGSKYESVSIACPINVSLTPCQQTTCESSDTVDPYLTWIIEDMGKNTFTADKVVCDGCKSSLGARITSYERNKGDLEEQACDPPPKREERFHWFSFSLERIKVEPLFGLVGLRELSSWYHGGERFFHSFQAIEDSGELSNSSRTWMRPHERVEQSNNLDKEVVNETWPFLLMDLVRANELPQGLWTTWREVRWHIWTIWTLSSRNPRMMALVMTLY</sequence>
<dbReference type="EMBL" id="UYRS01000074">
    <property type="protein sequence ID" value="VDK21255.1"/>
    <property type="molecule type" value="Genomic_DNA"/>
</dbReference>
<evidence type="ECO:0000313" key="3">
    <source>
        <dbReference type="Proteomes" id="UP000282613"/>
    </source>
</evidence>
<keyword evidence="3" id="KW-1185">Reference proteome</keyword>
<dbReference type="OrthoDB" id="6265424at2759"/>
<evidence type="ECO:0000313" key="2">
    <source>
        <dbReference type="EMBL" id="VDK21255.1"/>
    </source>
</evidence>
<gene>
    <name evidence="2" type="ORF">TASK_LOCUS544</name>
</gene>
<evidence type="ECO:0000313" key="4">
    <source>
        <dbReference type="WBParaSite" id="TASK_0000054301-mRNA-1"/>
    </source>
</evidence>
<feature type="region of interest" description="Disordered" evidence="1">
    <location>
        <begin position="1"/>
        <end position="31"/>
    </location>
</feature>
<proteinExistence type="predicted"/>
<reference evidence="2 3" key="2">
    <citation type="submission" date="2018-11" db="EMBL/GenBank/DDBJ databases">
        <authorList>
            <consortium name="Pathogen Informatics"/>
        </authorList>
    </citation>
    <scope>NUCLEOTIDE SEQUENCE [LARGE SCALE GENOMIC DNA]</scope>
</reference>
<organism evidence="4">
    <name type="scientific">Taenia asiatica</name>
    <name type="common">Asian tapeworm</name>
    <dbReference type="NCBI Taxonomy" id="60517"/>
    <lineage>
        <taxon>Eukaryota</taxon>
        <taxon>Metazoa</taxon>
        <taxon>Spiralia</taxon>
        <taxon>Lophotrochozoa</taxon>
        <taxon>Platyhelminthes</taxon>
        <taxon>Cestoda</taxon>
        <taxon>Eucestoda</taxon>
        <taxon>Cyclophyllidea</taxon>
        <taxon>Taeniidae</taxon>
        <taxon>Taenia</taxon>
    </lineage>
</organism>
<dbReference type="AlphaFoldDB" id="A0A0R3VTH5"/>
<protein>
    <submittedName>
        <fullName evidence="4">Ubiquitin-conjugating enzyme E2C-binding protein</fullName>
    </submittedName>
</protein>
<evidence type="ECO:0000256" key="1">
    <source>
        <dbReference type="SAM" id="MobiDB-lite"/>
    </source>
</evidence>
<dbReference type="Proteomes" id="UP000282613">
    <property type="component" value="Unassembled WGS sequence"/>
</dbReference>
<dbReference type="WBParaSite" id="TASK_0000054301-mRNA-1">
    <property type="protein sequence ID" value="TASK_0000054301-mRNA-1"/>
    <property type="gene ID" value="TASK_0000054301"/>
</dbReference>